<organism evidence="2 3">
    <name type="scientific">Candidatus Sulfuritelmatomonas gaucii</name>
    <dbReference type="NCBI Taxonomy" id="2043161"/>
    <lineage>
        <taxon>Bacteria</taxon>
        <taxon>Pseudomonadati</taxon>
        <taxon>Acidobacteriota</taxon>
        <taxon>Terriglobia</taxon>
        <taxon>Terriglobales</taxon>
        <taxon>Acidobacteriaceae</taxon>
        <taxon>Candidatus Sulfuritelmatomonas</taxon>
    </lineage>
</organism>
<dbReference type="AlphaFoldDB" id="A0A2N9LEA7"/>
<reference evidence="3" key="1">
    <citation type="submission" date="2018-02" db="EMBL/GenBank/DDBJ databases">
        <authorList>
            <person name="Hausmann B."/>
        </authorList>
    </citation>
    <scope>NUCLEOTIDE SEQUENCE [LARGE SCALE GENOMIC DNA]</scope>
    <source>
        <strain evidence="3">Peat soil MAG SbA5</strain>
    </source>
</reference>
<evidence type="ECO:0000256" key="1">
    <source>
        <dbReference type="SAM" id="MobiDB-lite"/>
    </source>
</evidence>
<proteinExistence type="predicted"/>
<evidence type="ECO:0000313" key="2">
    <source>
        <dbReference type="EMBL" id="SPE21611.1"/>
    </source>
</evidence>
<dbReference type="OrthoDB" id="121279at2"/>
<dbReference type="Proteomes" id="UP000239735">
    <property type="component" value="Unassembled WGS sequence"/>
</dbReference>
<sequence>MVVTSQYSGHRVTGLYVGADNVRRHFPRHISEIELQLDHLRIECELGPDFWQGQPEIHDPRLCVWLESKQRKEMGWRSPVSLSMIPSGQNSFVLGPSTLNSSSRARRAPQPVASRREAYGPQPVGGAAA</sequence>
<gene>
    <name evidence="2" type="ORF">SBA5_310006</name>
</gene>
<evidence type="ECO:0000313" key="3">
    <source>
        <dbReference type="Proteomes" id="UP000239735"/>
    </source>
</evidence>
<feature type="compositionally biased region" description="Polar residues" evidence="1">
    <location>
        <begin position="86"/>
        <end position="103"/>
    </location>
</feature>
<protein>
    <submittedName>
        <fullName evidence="2">Uncharacterized protein</fullName>
    </submittedName>
</protein>
<accession>A0A2N9LEA7</accession>
<feature type="region of interest" description="Disordered" evidence="1">
    <location>
        <begin position="86"/>
        <end position="129"/>
    </location>
</feature>
<dbReference type="EMBL" id="OKRB01000088">
    <property type="protein sequence ID" value="SPE21611.1"/>
    <property type="molecule type" value="Genomic_DNA"/>
</dbReference>
<name>A0A2N9LEA7_9BACT</name>